<comment type="function">
    <text evidence="11">Mediates influx of magnesium ions. Alternates between open and closed states. Activated by low cytoplasmic Mg(2+) levels. Inactive when cytoplasmic Mg(2+) levels are high.</text>
</comment>
<dbReference type="SUPFAM" id="SSF144083">
    <property type="entry name" value="Magnesium transport protein CorA, transmembrane region"/>
    <property type="match status" value="1"/>
</dbReference>
<dbReference type="AlphaFoldDB" id="A0AAE3JHR4"/>
<dbReference type="InterPro" id="IPR045861">
    <property type="entry name" value="CorA_cytoplasmic_dom"/>
</dbReference>
<evidence type="ECO:0000256" key="2">
    <source>
        <dbReference type="ARBA" id="ARBA00009765"/>
    </source>
</evidence>
<comment type="caution">
    <text evidence="13">The sequence shown here is derived from an EMBL/GenBank/DDBJ whole genome shotgun (WGS) entry which is preliminary data.</text>
</comment>
<evidence type="ECO:0000256" key="1">
    <source>
        <dbReference type="ARBA" id="ARBA00004651"/>
    </source>
</evidence>
<dbReference type="GO" id="GO:0050897">
    <property type="term" value="F:cobalt ion binding"/>
    <property type="evidence" value="ECO:0007669"/>
    <property type="project" value="TreeGrafter"/>
</dbReference>
<accession>A0AAE3JHR4</accession>
<evidence type="ECO:0000256" key="4">
    <source>
        <dbReference type="ARBA" id="ARBA00022475"/>
    </source>
</evidence>
<feature type="transmembrane region" description="Helical" evidence="12">
    <location>
        <begin position="288"/>
        <end position="308"/>
    </location>
</feature>
<gene>
    <name evidence="13" type="ORF">LKD81_15100</name>
</gene>
<dbReference type="SUPFAM" id="SSF143865">
    <property type="entry name" value="CorA soluble domain-like"/>
    <property type="match status" value="1"/>
</dbReference>
<dbReference type="Pfam" id="PF01544">
    <property type="entry name" value="CorA"/>
    <property type="match status" value="1"/>
</dbReference>
<comment type="subcellular location">
    <subcellularLocation>
        <location evidence="1">Cell membrane</location>
        <topology evidence="1">Multi-pass membrane protein</topology>
    </subcellularLocation>
</comment>
<evidence type="ECO:0000256" key="8">
    <source>
        <dbReference type="ARBA" id="ARBA00023065"/>
    </source>
</evidence>
<keyword evidence="3" id="KW-0813">Transport</keyword>
<evidence type="ECO:0000313" key="13">
    <source>
        <dbReference type="EMBL" id="MCC2232301.1"/>
    </source>
</evidence>
<comment type="similarity">
    <text evidence="2">Belongs to the CorA metal ion transporter (MIT) (TC 1.A.35) family.</text>
</comment>
<dbReference type="RefSeq" id="WP_349199622.1">
    <property type="nucleotide sequence ID" value="NZ_JBBNHI010000261.1"/>
</dbReference>
<keyword evidence="7 12" id="KW-1133">Transmembrane helix</keyword>
<keyword evidence="6" id="KW-0460">Magnesium</keyword>
<keyword evidence="14" id="KW-1185">Reference proteome</keyword>
<dbReference type="GO" id="GO:0000287">
    <property type="term" value="F:magnesium ion binding"/>
    <property type="evidence" value="ECO:0007669"/>
    <property type="project" value="TreeGrafter"/>
</dbReference>
<dbReference type="Gene3D" id="1.20.58.340">
    <property type="entry name" value="Magnesium transport protein CorA, transmembrane region"/>
    <property type="match status" value="2"/>
</dbReference>
<evidence type="ECO:0000256" key="12">
    <source>
        <dbReference type="SAM" id="Phobius"/>
    </source>
</evidence>
<evidence type="ECO:0000256" key="11">
    <source>
        <dbReference type="ARBA" id="ARBA00045497"/>
    </source>
</evidence>
<keyword evidence="9 12" id="KW-0472">Membrane</keyword>
<evidence type="ECO:0000313" key="14">
    <source>
        <dbReference type="Proteomes" id="UP001198182"/>
    </source>
</evidence>
<reference evidence="13" key="1">
    <citation type="submission" date="2021-10" db="EMBL/GenBank/DDBJ databases">
        <title>Anaerobic single-cell dispensing facilitates the cultivation of human gut bacteria.</title>
        <authorList>
            <person name="Afrizal A."/>
        </authorList>
    </citation>
    <scope>NUCLEOTIDE SEQUENCE</scope>
    <source>
        <strain evidence="13">CLA-AA-H215</strain>
    </source>
</reference>
<keyword evidence="8" id="KW-0406">Ion transport</keyword>
<dbReference type="FunFam" id="1.20.58.340:FF:000004">
    <property type="entry name" value="Magnesium transport protein CorA"/>
    <property type="match status" value="1"/>
</dbReference>
<comment type="catalytic activity">
    <reaction evidence="10">
        <text>Mg(2+)(in) = Mg(2+)(out)</text>
        <dbReference type="Rhea" id="RHEA:29827"/>
        <dbReference type="ChEBI" id="CHEBI:18420"/>
    </reaction>
</comment>
<dbReference type="PANTHER" id="PTHR46494:SF1">
    <property type="entry name" value="CORA FAMILY METAL ION TRANSPORTER (EUROFUNG)"/>
    <property type="match status" value="1"/>
</dbReference>
<dbReference type="EMBL" id="JAJEQR010000060">
    <property type="protein sequence ID" value="MCC2232301.1"/>
    <property type="molecule type" value="Genomic_DNA"/>
</dbReference>
<keyword evidence="5 12" id="KW-0812">Transmembrane</keyword>
<protein>
    <recommendedName>
        <fullName evidence="15">Magnesium transporter</fullName>
    </recommendedName>
</protein>
<dbReference type="InterPro" id="IPR045863">
    <property type="entry name" value="CorA_TM1_TM2"/>
</dbReference>
<evidence type="ECO:0008006" key="15">
    <source>
        <dbReference type="Google" id="ProtNLM"/>
    </source>
</evidence>
<organism evidence="13 14">
    <name type="scientific">Hominifimenecus microfluidus</name>
    <dbReference type="NCBI Taxonomy" id="2885348"/>
    <lineage>
        <taxon>Bacteria</taxon>
        <taxon>Bacillati</taxon>
        <taxon>Bacillota</taxon>
        <taxon>Clostridia</taxon>
        <taxon>Lachnospirales</taxon>
        <taxon>Lachnospiraceae</taxon>
        <taxon>Hominifimenecus</taxon>
    </lineage>
</organism>
<dbReference type="CDD" id="cd12826">
    <property type="entry name" value="EcCorA_ZntB-like_u1"/>
    <property type="match status" value="1"/>
</dbReference>
<dbReference type="GO" id="GO:0005886">
    <property type="term" value="C:plasma membrane"/>
    <property type="evidence" value="ECO:0007669"/>
    <property type="project" value="UniProtKB-SubCell"/>
</dbReference>
<dbReference type="Proteomes" id="UP001198182">
    <property type="component" value="Unassembled WGS sequence"/>
</dbReference>
<evidence type="ECO:0000256" key="9">
    <source>
        <dbReference type="ARBA" id="ARBA00023136"/>
    </source>
</evidence>
<dbReference type="GO" id="GO:0015095">
    <property type="term" value="F:magnesium ion transmembrane transporter activity"/>
    <property type="evidence" value="ECO:0007669"/>
    <property type="project" value="TreeGrafter"/>
</dbReference>
<dbReference type="InterPro" id="IPR002523">
    <property type="entry name" value="MgTranspt_CorA/ZnTranspt_ZntB"/>
</dbReference>
<name>A0AAE3JHR4_9FIRM</name>
<evidence type="ECO:0000256" key="3">
    <source>
        <dbReference type="ARBA" id="ARBA00022448"/>
    </source>
</evidence>
<evidence type="ECO:0000256" key="5">
    <source>
        <dbReference type="ARBA" id="ARBA00022692"/>
    </source>
</evidence>
<dbReference type="GO" id="GO:0015087">
    <property type="term" value="F:cobalt ion transmembrane transporter activity"/>
    <property type="evidence" value="ECO:0007669"/>
    <property type="project" value="TreeGrafter"/>
</dbReference>
<evidence type="ECO:0000256" key="7">
    <source>
        <dbReference type="ARBA" id="ARBA00022989"/>
    </source>
</evidence>
<feature type="transmembrane region" description="Helical" evidence="12">
    <location>
        <begin position="253"/>
        <end position="276"/>
    </location>
</feature>
<sequence>MQTYEVRKHIQQCSKENSKENIKEKELDVSGCRIRIMNREEFLEESTGLPHRHTLVRYMENLQYCRAELYGNCILGTFLIPERKNPWEKRYGFAFYMTEQELILIDDGEFAKAHVDRMRELVFDESENVASVLVCLMESLIREDSIFLQQYEKQLTEIETLLLDGVPENFYATILQLRKEVMVLHGYYVQLENMSDLIETNTNKMLTENECQGFHYFADRCGRLHDQTENLREYILQIREMYQSRLDLEQNRAMNALTVITAIFMPLTLIAGWYGMNFTQMPELAWQYGYPLVIIISVLIVVAEIHYFKKKKLL</sequence>
<proteinExistence type="inferred from homology"/>
<keyword evidence="4" id="KW-1003">Cell membrane</keyword>
<evidence type="ECO:0000256" key="6">
    <source>
        <dbReference type="ARBA" id="ARBA00022842"/>
    </source>
</evidence>
<dbReference type="PANTHER" id="PTHR46494">
    <property type="entry name" value="CORA FAMILY METAL ION TRANSPORTER (EUROFUNG)"/>
    <property type="match status" value="1"/>
</dbReference>
<evidence type="ECO:0000256" key="10">
    <source>
        <dbReference type="ARBA" id="ARBA00034269"/>
    </source>
</evidence>